<name>A0A9P6JHY4_9FUNG</name>
<protein>
    <submittedName>
        <fullName evidence="2">Uncharacterized protein</fullName>
    </submittedName>
</protein>
<dbReference type="AlphaFoldDB" id="A0A9P6JHY4"/>
<comment type="caution">
    <text evidence="2">The sequence shown here is derived from an EMBL/GenBank/DDBJ whole genome shotgun (WGS) entry which is preliminary data.</text>
</comment>
<feature type="non-terminal residue" evidence="2">
    <location>
        <position position="1"/>
    </location>
</feature>
<gene>
    <name evidence="2" type="ORF">BGZ65_011949</name>
</gene>
<evidence type="ECO:0000256" key="1">
    <source>
        <dbReference type="SAM" id="Coils"/>
    </source>
</evidence>
<sequence length="77" mass="8813">QQQQQPQSQDVESGSHCEVDDEALLTRLSQKHAELGAKLSGLLRVKAEEEKNDKQLKDELVKSKARIKEIERMLNEE</sequence>
<dbReference type="OrthoDB" id="2449511at2759"/>
<proteinExistence type="predicted"/>
<accession>A0A9P6JHY4</accession>
<keyword evidence="3" id="KW-1185">Reference proteome</keyword>
<keyword evidence="1" id="KW-0175">Coiled coil</keyword>
<reference evidence="2" key="1">
    <citation type="journal article" date="2020" name="Fungal Divers.">
        <title>Resolving the Mortierellaceae phylogeny through synthesis of multi-gene phylogenetics and phylogenomics.</title>
        <authorList>
            <person name="Vandepol N."/>
            <person name="Liber J."/>
            <person name="Desiro A."/>
            <person name="Na H."/>
            <person name="Kennedy M."/>
            <person name="Barry K."/>
            <person name="Grigoriev I.V."/>
            <person name="Miller A.N."/>
            <person name="O'Donnell K."/>
            <person name="Stajich J.E."/>
            <person name="Bonito G."/>
        </authorList>
    </citation>
    <scope>NUCLEOTIDE SEQUENCE</scope>
    <source>
        <strain evidence="2">MES-2147</strain>
    </source>
</reference>
<evidence type="ECO:0000313" key="3">
    <source>
        <dbReference type="Proteomes" id="UP000749646"/>
    </source>
</evidence>
<dbReference type="Proteomes" id="UP000749646">
    <property type="component" value="Unassembled WGS sequence"/>
</dbReference>
<organism evidence="2 3">
    <name type="scientific">Modicella reniformis</name>
    <dbReference type="NCBI Taxonomy" id="1440133"/>
    <lineage>
        <taxon>Eukaryota</taxon>
        <taxon>Fungi</taxon>
        <taxon>Fungi incertae sedis</taxon>
        <taxon>Mucoromycota</taxon>
        <taxon>Mortierellomycotina</taxon>
        <taxon>Mortierellomycetes</taxon>
        <taxon>Mortierellales</taxon>
        <taxon>Mortierellaceae</taxon>
        <taxon>Modicella</taxon>
    </lineage>
</organism>
<evidence type="ECO:0000313" key="2">
    <source>
        <dbReference type="EMBL" id="KAF9969438.1"/>
    </source>
</evidence>
<feature type="coiled-coil region" evidence="1">
    <location>
        <begin position="46"/>
        <end position="73"/>
    </location>
</feature>
<dbReference type="EMBL" id="JAAAHW010005224">
    <property type="protein sequence ID" value="KAF9969438.1"/>
    <property type="molecule type" value="Genomic_DNA"/>
</dbReference>